<gene>
    <name evidence="1" type="ORF">Gogos_001264</name>
</gene>
<evidence type="ECO:0000313" key="1">
    <source>
        <dbReference type="EMBL" id="MBA0752426.1"/>
    </source>
</evidence>
<accession>A0A7J9CVG9</accession>
<evidence type="ECO:0000313" key="2">
    <source>
        <dbReference type="Proteomes" id="UP000593579"/>
    </source>
</evidence>
<proteinExistence type="predicted"/>
<keyword evidence="2" id="KW-1185">Reference proteome</keyword>
<dbReference type="OrthoDB" id="2019149at2759"/>
<organism evidence="1 2">
    <name type="scientific">Gossypium gossypioides</name>
    <name type="common">Mexican cotton</name>
    <name type="synonym">Selera gossypioides</name>
    <dbReference type="NCBI Taxonomy" id="34282"/>
    <lineage>
        <taxon>Eukaryota</taxon>
        <taxon>Viridiplantae</taxon>
        <taxon>Streptophyta</taxon>
        <taxon>Embryophyta</taxon>
        <taxon>Tracheophyta</taxon>
        <taxon>Spermatophyta</taxon>
        <taxon>Magnoliopsida</taxon>
        <taxon>eudicotyledons</taxon>
        <taxon>Gunneridae</taxon>
        <taxon>Pentapetalae</taxon>
        <taxon>rosids</taxon>
        <taxon>malvids</taxon>
        <taxon>Malvales</taxon>
        <taxon>Malvaceae</taxon>
        <taxon>Malvoideae</taxon>
        <taxon>Gossypium</taxon>
    </lineage>
</organism>
<protein>
    <submittedName>
        <fullName evidence="1">Uncharacterized protein</fullName>
    </submittedName>
</protein>
<dbReference type="EMBL" id="JABEZY010000013">
    <property type="protein sequence ID" value="MBA0752426.1"/>
    <property type="molecule type" value="Genomic_DNA"/>
</dbReference>
<reference evidence="1 2" key="1">
    <citation type="journal article" date="2019" name="Genome Biol. Evol.">
        <title>Insights into the evolution of the New World diploid cottons (Gossypium, subgenus Houzingenia) based on genome sequencing.</title>
        <authorList>
            <person name="Grover C.E."/>
            <person name="Arick M.A. 2nd"/>
            <person name="Thrash A."/>
            <person name="Conover J.L."/>
            <person name="Sanders W.S."/>
            <person name="Peterson D.G."/>
            <person name="Frelichowski J.E."/>
            <person name="Scheffler J.A."/>
            <person name="Scheffler B.E."/>
            <person name="Wendel J.F."/>
        </authorList>
    </citation>
    <scope>NUCLEOTIDE SEQUENCE [LARGE SCALE GENOMIC DNA]</scope>
    <source>
        <strain evidence="1">5</strain>
        <tissue evidence="1">Leaf</tissue>
    </source>
</reference>
<dbReference type="AlphaFoldDB" id="A0A7J9CVG9"/>
<sequence>MLGWCYNNNMKESMQKGIFGASELTGNALIIATKLLDILSKFDIQLNITNSYRFLFVEKNGYPSWFSAKDHHLLARIDNSNLKPNVVVAENGSGQLKTVGVALVDALKNSNI</sequence>
<comment type="caution">
    <text evidence="1">The sequence shown here is derived from an EMBL/GenBank/DDBJ whole genome shotgun (WGS) entry which is preliminary data.</text>
</comment>
<dbReference type="Proteomes" id="UP000593579">
    <property type="component" value="Unassembled WGS sequence"/>
</dbReference>
<name>A0A7J9CVG9_GOSGO</name>